<protein>
    <recommendedName>
        <fullName evidence="6">Carboxysome assembly protein CcmM</fullName>
    </recommendedName>
    <alternativeName>
        <fullName evidence="9">Carbon dioxide concentrating mechanism protein CcmM</fullName>
    </alternativeName>
</protein>
<feature type="domain" description="Ribulose bisphosphate carboxylase small subunit" evidence="14">
    <location>
        <begin position="227"/>
        <end position="317"/>
    </location>
</feature>
<feature type="region of interest" description="Disordered" evidence="13">
    <location>
        <begin position="441"/>
        <end position="463"/>
    </location>
</feature>
<dbReference type="Gene3D" id="3.30.190.10">
    <property type="entry name" value="Ribulose bisphosphate carboxylase, small subunit"/>
    <property type="match status" value="4"/>
</dbReference>
<feature type="active site" description="Proton donor/acceptor" evidence="10">
    <location>
        <position position="56"/>
    </location>
</feature>
<dbReference type="GO" id="GO:0046872">
    <property type="term" value="F:metal ion binding"/>
    <property type="evidence" value="ECO:0007669"/>
    <property type="project" value="UniProtKB-KW"/>
</dbReference>
<dbReference type="Gene3D" id="2.160.10.10">
    <property type="entry name" value="Hexapeptide repeat proteins"/>
    <property type="match status" value="1"/>
</dbReference>
<dbReference type="InterPro" id="IPR011004">
    <property type="entry name" value="Trimer_LpxA-like_sf"/>
</dbReference>
<keyword evidence="11" id="KW-0862">Zinc</keyword>
<keyword evidence="1" id="KW-0602">Photosynthesis</keyword>
<evidence type="ECO:0000256" key="5">
    <source>
        <dbReference type="ARBA" id="ARBA00023595"/>
    </source>
</evidence>
<evidence type="ECO:0000256" key="4">
    <source>
        <dbReference type="ARBA" id="ARBA00023587"/>
    </source>
</evidence>
<dbReference type="Proteomes" id="UP000654482">
    <property type="component" value="Unassembled WGS sequence"/>
</dbReference>
<keyword evidence="3" id="KW-0120">Carbon dioxide fixation</keyword>
<comment type="caution">
    <text evidence="15">The sequence shown here is derived from an EMBL/GenBank/DDBJ whole genome shotgun (WGS) entry which is preliminary data.</text>
</comment>
<dbReference type="GO" id="GO:0043886">
    <property type="term" value="F:structural constituent of carboxysome shell"/>
    <property type="evidence" value="ECO:0007669"/>
    <property type="project" value="InterPro"/>
</dbReference>
<keyword evidence="16" id="KW-1185">Reference proteome</keyword>
<comment type="subcellular location">
    <subcellularLocation>
        <location evidence="4">Carboxysome</location>
    </subcellularLocation>
</comment>
<evidence type="ECO:0000256" key="13">
    <source>
        <dbReference type="SAM" id="MobiDB-lite"/>
    </source>
</evidence>
<feature type="binding site" description="in other chain" evidence="11">
    <location>
        <position position="75"/>
    </location>
    <ligand>
        <name>Zn(2+)</name>
        <dbReference type="ChEBI" id="CHEBI:29105"/>
        <note>ligand shared between two neighboring subunits</note>
    </ligand>
</feature>
<feature type="compositionally biased region" description="Low complexity" evidence="13">
    <location>
        <begin position="442"/>
        <end position="463"/>
    </location>
</feature>
<name>A0A8J7AR14_9CYAN</name>
<dbReference type="InterPro" id="IPR017156">
    <property type="entry name" value="CcmM"/>
</dbReference>
<feature type="region of interest" description="Disordered" evidence="13">
    <location>
        <begin position="205"/>
        <end position="227"/>
    </location>
</feature>
<dbReference type="RefSeq" id="WP_194027440.1">
    <property type="nucleotide sequence ID" value="NZ_JADEWZ010000001.1"/>
</dbReference>
<dbReference type="GO" id="GO:0031470">
    <property type="term" value="C:carboxysome"/>
    <property type="evidence" value="ECO:0007669"/>
    <property type="project" value="UniProtKB-SubCell"/>
</dbReference>
<dbReference type="GO" id="GO:0015979">
    <property type="term" value="P:photosynthesis"/>
    <property type="evidence" value="ECO:0007669"/>
    <property type="project" value="UniProtKB-KW"/>
</dbReference>
<dbReference type="PIRSF" id="PIRSF037250">
    <property type="entry name" value="CcmM"/>
    <property type="match status" value="1"/>
</dbReference>
<feature type="compositionally biased region" description="Low complexity" evidence="13">
    <location>
        <begin position="561"/>
        <end position="576"/>
    </location>
</feature>
<feature type="compositionally biased region" description="Basic and acidic residues" evidence="13">
    <location>
        <begin position="546"/>
        <end position="560"/>
    </location>
</feature>
<dbReference type="SUPFAM" id="SSF55239">
    <property type="entry name" value="RuBisCO, small subunit"/>
    <property type="match status" value="4"/>
</dbReference>
<organism evidence="15 16">
    <name type="scientific">Lusitaniella coriacea LEGE 07157</name>
    <dbReference type="NCBI Taxonomy" id="945747"/>
    <lineage>
        <taxon>Bacteria</taxon>
        <taxon>Bacillati</taxon>
        <taxon>Cyanobacteriota</taxon>
        <taxon>Cyanophyceae</taxon>
        <taxon>Spirulinales</taxon>
        <taxon>Lusitaniellaceae</taxon>
        <taxon>Lusitaniella</taxon>
    </lineage>
</organism>
<feature type="binding site" description="in other chain" evidence="11">
    <location>
        <position position="107"/>
    </location>
    <ligand>
        <name>Zn(2+)</name>
        <dbReference type="ChEBI" id="CHEBI:29105"/>
        <note>ligand shared between two neighboring subunits</note>
    </ligand>
</feature>
<reference evidence="15" key="1">
    <citation type="submission" date="2020-10" db="EMBL/GenBank/DDBJ databases">
        <authorList>
            <person name="Castelo-Branco R."/>
            <person name="Eusebio N."/>
            <person name="Adriana R."/>
            <person name="Vieira A."/>
            <person name="Brugerolle De Fraissinette N."/>
            <person name="Rezende De Castro R."/>
            <person name="Schneider M.P."/>
            <person name="Vasconcelos V."/>
            <person name="Leao P.N."/>
        </authorList>
    </citation>
    <scope>NUCLEOTIDE SEQUENCE</scope>
    <source>
        <strain evidence="15">LEGE 07157</strain>
    </source>
</reference>
<dbReference type="GO" id="GO:0015977">
    <property type="term" value="P:carbon fixation"/>
    <property type="evidence" value="ECO:0007669"/>
    <property type="project" value="UniProtKB-KW"/>
</dbReference>
<evidence type="ECO:0000313" key="15">
    <source>
        <dbReference type="EMBL" id="MBE9114356.1"/>
    </source>
</evidence>
<comment type="similarity">
    <text evidence="5">Belongs to the gamma-class carbonic anhydrase family.</text>
</comment>
<evidence type="ECO:0000256" key="9">
    <source>
        <dbReference type="ARBA" id="ARBA00030397"/>
    </source>
</evidence>
<dbReference type="InterPro" id="IPR036385">
    <property type="entry name" value="RuBisCO_ssu_sf"/>
</dbReference>
<feature type="binding site" evidence="11">
    <location>
        <position position="102"/>
    </location>
    <ligand>
        <name>Zn(2+)</name>
        <dbReference type="ChEBI" id="CHEBI:29105"/>
        <note>ligand shared between two neighboring subunits</note>
    </ligand>
</feature>
<feature type="compositionally biased region" description="Polar residues" evidence="13">
    <location>
        <begin position="341"/>
        <end position="352"/>
    </location>
</feature>
<evidence type="ECO:0000256" key="3">
    <source>
        <dbReference type="ARBA" id="ARBA00023300"/>
    </source>
</evidence>
<dbReference type="InterPro" id="IPR000894">
    <property type="entry name" value="RuBisCO_ssu_dom"/>
</dbReference>
<dbReference type="PANTHER" id="PTHR43360:SF1">
    <property type="entry name" value="CARBOXYSOME ASSEMBLY PROTEIN CCMM"/>
    <property type="match status" value="1"/>
</dbReference>
<feature type="domain" description="Ribulose bisphosphate carboxylase small subunit" evidence="14">
    <location>
        <begin position="458"/>
        <end position="551"/>
    </location>
</feature>
<dbReference type="CDD" id="cd00307">
    <property type="entry name" value="RuBisCO_small_like"/>
    <property type="match status" value="4"/>
</dbReference>
<feature type="disulfide bond" evidence="12">
    <location>
        <begin position="194"/>
        <end position="200"/>
    </location>
</feature>
<feature type="compositionally biased region" description="Polar residues" evidence="13">
    <location>
        <begin position="578"/>
        <end position="594"/>
    </location>
</feature>
<feature type="domain" description="Ribulose bisphosphate carboxylase small subunit" evidence="14">
    <location>
        <begin position="346"/>
        <end position="438"/>
    </location>
</feature>
<evidence type="ECO:0000256" key="8">
    <source>
        <dbReference type="ARBA" id="ARBA00024446"/>
    </source>
</evidence>
<evidence type="ECO:0000256" key="12">
    <source>
        <dbReference type="PIRSR" id="PIRSR037250-52"/>
    </source>
</evidence>
<keyword evidence="8" id="KW-1283">Bacterial microcompartment</keyword>
<dbReference type="PANTHER" id="PTHR43360">
    <property type="entry name" value="CARBON DIOXIDE CONCENTRATING MECHANISM PROTEIN CCMM"/>
    <property type="match status" value="1"/>
</dbReference>
<sequence length="677" mass="74383">MAIRTNAAPPTPWSRNLAEPKIDKSSYVHSFSKIIGDVWVGANVLVAPGASIRADEGFPFYIGDGTNIQDGVVVHGLEQGRVIGDDGKSYSAWIGKNTCITHMALIHGPVYIGDDCFIGFRSTVFNARVGRGCIVMMHALIQDVEIPPGKYVPSGSVIVNQQQADRLPEVQDADRQFAHHVVEINEALRAGYRCAEDPACILPLQGKQKRPSKGSSNGNGVKRDSAFVGSMNLNTETVDRVRSLLRQGYKVGTEYAGTRRFKTGSWLTGPAFDSKRENQVLAELESYLSEHQGEYVRLIGIDTKAKSRVSETIIQSPNSQSNGHGGGNRKSSNGSSRHKSQSYSTRNASVSSGLNSEVVEQVRSLLHQGHKIGMEHANARRFKTRSWQVCPIIDSQSEGQVLTAIEACLAKHRGEYVRLIGIDSQAKRRLLETVIQRPGDRATSSASSYNGSSNAANAGSTYSDGGLNGEIVEQVRSLLRQGNKIGMEHANARRFKTRSWQVCPIVDSQSEGQVLTAIEACLAEHRGEYVRLIGIDSQAKRRVLETVIQRPDESNRRETNAKTSSSSKSNKGFGKAATNYQSSRKQSSAHTSLSSEVVEQVRSLLRQGHKIGTEHANKRRFKTRSWQVCSPIDSEREAEVLSGLEACLQEHQGEYVRLLGIDPKAKRRVLETLIQRP</sequence>
<keyword evidence="7" id="KW-1282">Carboxysome</keyword>
<feature type="region of interest" description="Disordered" evidence="13">
    <location>
        <begin position="546"/>
        <end position="594"/>
    </location>
</feature>
<proteinExistence type="inferred from homology"/>
<evidence type="ECO:0000256" key="11">
    <source>
        <dbReference type="PIRSR" id="PIRSR037250-51"/>
    </source>
</evidence>
<keyword evidence="2" id="KW-0677">Repeat</keyword>
<dbReference type="AlphaFoldDB" id="A0A8J7AR14"/>
<evidence type="ECO:0000256" key="7">
    <source>
        <dbReference type="ARBA" id="ARBA00023669"/>
    </source>
</evidence>
<feature type="domain" description="Ribulose bisphosphate carboxylase small subunit" evidence="14">
    <location>
        <begin position="585"/>
        <end position="677"/>
    </location>
</feature>
<dbReference type="InterPro" id="IPR052265">
    <property type="entry name" value="Gamma-CA"/>
</dbReference>
<dbReference type="CDD" id="cd00710">
    <property type="entry name" value="LbH_gamma_CA"/>
    <property type="match status" value="1"/>
</dbReference>
<evidence type="ECO:0000313" key="16">
    <source>
        <dbReference type="Proteomes" id="UP000654482"/>
    </source>
</evidence>
<gene>
    <name evidence="15" type="ORF">IQ249_00445</name>
</gene>
<dbReference type="EMBL" id="JADEWZ010000001">
    <property type="protein sequence ID" value="MBE9114356.1"/>
    <property type="molecule type" value="Genomic_DNA"/>
</dbReference>
<evidence type="ECO:0000256" key="1">
    <source>
        <dbReference type="ARBA" id="ARBA00022531"/>
    </source>
</evidence>
<evidence type="ECO:0000259" key="14">
    <source>
        <dbReference type="SMART" id="SM00961"/>
    </source>
</evidence>
<dbReference type="SMART" id="SM00961">
    <property type="entry name" value="RuBisCO_small"/>
    <property type="match status" value="4"/>
</dbReference>
<dbReference type="Pfam" id="PF00101">
    <property type="entry name" value="RuBisCO_small"/>
    <property type="match status" value="4"/>
</dbReference>
<evidence type="ECO:0000256" key="2">
    <source>
        <dbReference type="ARBA" id="ARBA00022737"/>
    </source>
</evidence>
<dbReference type="SUPFAM" id="SSF51161">
    <property type="entry name" value="Trimeric LpxA-like enzymes"/>
    <property type="match status" value="1"/>
</dbReference>
<keyword evidence="11" id="KW-0479">Metal-binding</keyword>
<accession>A0A8J7AR14</accession>
<dbReference type="InterPro" id="IPR047223">
    <property type="entry name" value="CA_gamma_LbH"/>
</dbReference>
<evidence type="ECO:0000256" key="6">
    <source>
        <dbReference type="ARBA" id="ARBA00023636"/>
    </source>
</evidence>
<feature type="region of interest" description="Disordered" evidence="13">
    <location>
        <begin position="314"/>
        <end position="352"/>
    </location>
</feature>
<keyword evidence="12" id="KW-1015">Disulfide bond</keyword>
<evidence type="ECO:0000256" key="10">
    <source>
        <dbReference type="PIRSR" id="PIRSR037250-50"/>
    </source>
</evidence>